<dbReference type="InterPro" id="IPR049254">
    <property type="entry name" value="Phage_tail_terminator"/>
</dbReference>
<protein>
    <recommendedName>
        <fullName evidence="3">Phage protein</fullName>
    </recommendedName>
</protein>
<reference evidence="1 2" key="1">
    <citation type="submission" date="2022-06" db="EMBL/GenBank/DDBJ databases">
        <title>Isolation of gut microbiota from human fecal samples.</title>
        <authorList>
            <person name="Pamer E.G."/>
            <person name="Barat B."/>
            <person name="Waligurski E."/>
            <person name="Medina S."/>
            <person name="Paddock L."/>
            <person name="Mostad J."/>
        </authorList>
    </citation>
    <scope>NUCLEOTIDE SEQUENCE [LARGE SCALE GENOMIC DNA]</scope>
    <source>
        <strain evidence="1 2">DFI.7.95</strain>
    </source>
</reference>
<evidence type="ECO:0000313" key="1">
    <source>
        <dbReference type="EMBL" id="MCQ4924748.1"/>
    </source>
</evidence>
<dbReference type="EMBL" id="JANGAC010000015">
    <property type="protein sequence ID" value="MCQ4924748.1"/>
    <property type="molecule type" value="Genomic_DNA"/>
</dbReference>
<organism evidence="1 2">
    <name type="scientific">Tissierella carlieri</name>
    <dbReference type="NCBI Taxonomy" id="689904"/>
    <lineage>
        <taxon>Bacteria</taxon>
        <taxon>Bacillati</taxon>
        <taxon>Bacillota</taxon>
        <taxon>Tissierellia</taxon>
        <taxon>Tissierellales</taxon>
        <taxon>Tissierellaceae</taxon>
        <taxon>Tissierella</taxon>
    </lineage>
</organism>
<sequence>MKLTDIKRAIDSILKDSFSTIEIYSTNTKEGLNRPYFFVEISSIIRERLNRAHYHRKVTVLIRYFPNNEEELENLEIQEQLEELFGQALRIKDRVITLDSVEGQIVDGTLQFKFDISYIDSLEVDKIYGYEDAELMQNLILEEE</sequence>
<comment type="caution">
    <text evidence="1">The sequence shown here is derived from an EMBL/GenBank/DDBJ whole genome shotgun (WGS) entry which is preliminary data.</text>
</comment>
<dbReference type="RefSeq" id="WP_216561060.1">
    <property type="nucleotide sequence ID" value="NZ_CP172320.1"/>
</dbReference>
<dbReference type="Pfam" id="PF20765">
    <property type="entry name" value="Phage_tail_terminator_8"/>
    <property type="match status" value="1"/>
</dbReference>
<accession>A0ABT1SE61</accession>
<name>A0ABT1SE61_9FIRM</name>
<evidence type="ECO:0000313" key="2">
    <source>
        <dbReference type="Proteomes" id="UP001524478"/>
    </source>
</evidence>
<gene>
    <name evidence="1" type="ORF">NE686_16715</name>
</gene>
<proteinExistence type="predicted"/>
<dbReference type="Proteomes" id="UP001524478">
    <property type="component" value="Unassembled WGS sequence"/>
</dbReference>
<keyword evidence="2" id="KW-1185">Reference proteome</keyword>
<evidence type="ECO:0008006" key="3">
    <source>
        <dbReference type="Google" id="ProtNLM"/>
    </source>
</evidence>